<evidence type="ECO:0000256" key="4">
    <source>
        <dbReference type="ARBA" id="ARBA00004752"/>
    </source>
</evidence>
<feature type="active site" description="Proton donor" evidence="19">
    <location>
        <position position="220"/>
    </location>
</feature>
<keyword evidence="7 19" id="KW-0963">Cytoplasm</keyword>
<evidence type="ECO:0000256" key="3">
    <source>
        <dbReference type="ARBA" id="ARBA00004496"/>
    </source>
</evidence>
<evidence type="ECO:0000256" key="1">
    <source>
        <dbReference type="ARBA" id="ARBA00001974"/>
    </source>
</evidence>
<dbReference type="InterPro" id="IPR016169">
    <property type="entry name" value="FAD-bd_PCMH_sub2"/>
</dbReference>
<dbReference type="Proteomes" id="UP000600865">
    <property type="component" value="Unassembled WGS sequence"/>
</dbReference>
<dbReference type="GO" id="GO:0071949">
    <property type="term" value="F:FAD binding"/>
    <property type="evidence" value="ECO:0007669"/>
    <property type="project" value="InterPro"/>
</dbReference>
<comment type="subcellular location">
    <subcellularLocation>
        <location evidence="3 19">Cytoplasm</location>
    </subcellularLocation>
</comment>
<feature type="region of interest" description="Disordered" evidence="20">
    <location>
        <begin position="206"/>
        <end position="234"/>
    </location>
</feature>
<evidence type="ECO:0000256" key="12">
    <source>
        <dbReference type="ARBA" id="ARBA00022960"/>
    </source>
</evidence>
<evidence type="ECO:0000313" key="23">
    <source>
        <dbReference type="Proteomes" id="UP000600865"/>
    </source>
</evidence>
<dbReference type="PANTHER" id="PTHR21071:SF4">
    <property type="entry name" value="UDP-N-ACETYLENOLPYRUVOYLGLUCOSAMINE REDUCTASE"/>
    <property type="match status" value="1"/>
</dbReference>
<dbReference type="GO" id="GO:0009252">
    <property type="term" value="P:peptidoglycan biosynthetic process"/>
    <property type="evidence" value="ECO:0007669"/>
    <property type="project" value="UniProtKB-UniRule"/>
</dbReference>
<dbReference type="Gene3D" id="3.30.43.10">
    <property type="entry name" value="Uridine Diphospho-n-acetylenolpyruvylglucosamine Reductase, domain 2"/>
    <property type="match status" value="1"/>
</dbReference>
<organism evidence="22 23">
    <name type="scientific">Litorimonas cladophorae</name>
    <dbReference type="NCBI Taxonomy" id="1220491"/>
    <lineage>
        <taxon>Bacteria</taxon>
        <taxon>Pseudomonadati</taxon>
        <taxon>Pseudomonadota</taxon>
        <taxon>Alphaproteobacteria</taxon>
        <taxon>Maricaulales</taxon>
        <taxon>Robiginitomaculaceae</taxon>
    </lineage>
</organism>
<keyword evidence="9 19" id="KW-0285">Flavoprotein</keyword>
<comment type="catalytic activity">
    <reaction evidence="18 19">
        <text>UDP-N-acetyl-alpha-D-muramate + NADP(+) = UDP-N-acetyl-3-O-(1-carboxyvinyl)-alpha-D-glucosamine + NADPH + H(+)</text>
        <dbReference type="Rhea" id="RHEA:12248"/>
        <dbReference type="ChEBI" id="CHEBI:15378"/>
        <dbReference type="ChEBI" id="CHEBI:57783"/>
        <dbReference type="ChEBI" id="CHEBI:58349"/>
        <dbReference type="ChEBI" id="CHEBI:68483"/>
        <dbReference type="ChEBI" id="CHEBI:70757"/>
        <dbReference type="EC" id="1.3.1.98"/>
    </reaction>
</comment>
<comment type="pathway">
    <text evidence="4 19">Cell wall biogenesis; peptidoglycan biosynthesis.</text>
</comment>
<evidence type="ECO:0000256" key="15">
    <source>
        <dbReference type="ARBA" id="ARBA00023306"/>
    </source>
</evidence>
<evidence type="ECO:0000256" key="20">
    <source>
        <dbReference type="SAM" id="MobiDB-lite"/>
    </source>
</evidence>
<dbReference type="Pfam" id="PF01565">
    <property type="entry name" value="FAD_binding_4"/>
    <property type="match status" value="1"/>
</dbReference>
<keyword evidence="10 19" id="KW-0274">FAD</keyword>
<keyword evidence="14 19" id="KW-0560">Oxidoreductase</keyword>
<dbReference type="InterPro" id="IPR036318">
    <property type="entry name" value="FAD-bd_PCMH-like_sf"/>
</dbReference>
<dbReference type="GO" id="GO:0051301">
    <property type="term" value="P:cell division"/>
    <property type="evidence" value="ECO:0007669"/>
    <property type="project" value="UniProtKB-KW"/>
</dbReference>
<keyword evidence="23" id="KW-1185">Reference proteome</keyword>
<evidence type="ECO:0000256" key="13">
    <source>
        <dbReference type="ARBA" id="ARBA00022984"/>
    </source>
</evidence>
<name>A0A918KEY5_9PROT</name>
<dbReference type="PANTHER" id="PTHR21071">
    <property type="entry name" value="UDP-N-ACETYLENOLPYRUVOYLGLUCOSAMINE REDUCTASE"/>
    <property type="match status" value="1"/>
</dbReference>
<dbReference type="RefSeq" id="WP_189581713.1">
    <property type="nucleotide sequence ID" value="NZ_BMYV01000001.1"/>
</dbReference>
<evidence type="ECO:0000256" key="10">
    <source>
        <dbReference type="ARBA" id="ARBA00022827"/>
    </source>
</evidence>
<dbReference type="Gene3D" id="3.90.78.10">
    <property type="entry name" value="UDP-N-acetylenolpyruvoylglucosamine reductase, C-terminal domain"/>
    <property type="match status" value="1"/>
</dbReference>
<dbReference type="NCBIfam" id="TIGR00179">
    <property type="entry name" value="murB"/>
    <property type="match status" value="1"/>
</dbReference>
<feature type="active site" evidence="19">
    <location>
        <position position="171"/>
    </location>
</feature>
<comment type="cofactor">
    <cofactor evidence="1 19">
        <name>FAD</name>
        <dbReference type="ChEBI" id="CHEBI:57692"/>
    </cofactor>
</comment>
<dbReference type="GO" id="GO:0005829">
    <property type="term" value="C:cytosol"/>
    <property type="evidence" value="ECO:0007669"/>
    <property type="project" value="TreeGrafter"/>
</dbReference>
<dbReference type="AlphaFoldDB" id="A0A918KEY5"/>
<evidence type="ECO:0000256" key="8">
    <source>
        <dbReference type="ARBA" id="ARBA00022618"/>
    </source>
</evidence>
<dbReference type="InterPro" id="IPR003170">
    <property type="entry name" value="MurB"/>
</dbReference>
<evidence type="ECO:0000256" key="6">
    <source>
        <dbReference type="ARBA" id="ARBA00015188"/>
    </source>
</evidence>
<protein>
    <recommendedName>
        <fullName evidence="6 19">UDP-N-acetylenolpyruvoylglucosamine reductase</fullName>
        <ecNumber evidence="5 19">1.3.1.98</ecNumber>
    </recommendedName>
    <alternativeName>
        <fullName evidence="17 19">UDP-N-acetylmuramate dehydrogenase</fullName>
    </alternativeName>
</protein>
<dbReference type="NCBIfam" id="NF010480">
    <property type="entry name" value="PRK13905.1"/>
    <property type="match status" value="1"/>
</dbReference>
<dbReference type="InterPro" id="IPR036635">
    <property type="entry name" value="MurB_C_sf"/>
</dbReference>
<keyword evidence="8 19" id="KW-0132">Cell division</keyword>
<dbReference type="GO" id="GO:0008762">
    <property type="term" value="F:UDP-N-acetylmuramate dehydrogenase activity"/>
    <property type="evidence" value="ECO:0007669"/>
    <property type="project" value="UniProtKB-UniRule"/>
</dbReference>
<comment type="function">
    <text evidence="2 19">Cell wall formation.</text>
</comment>
<reference evidence="22 23" key="1">
    <citation type="journal article" date="2014" name="Int. J. Syst. Evol. Microbiol.">
        <title>Complete genome sequence of Corynebacterium casei LMG S-19264T (=DSM 44701T), isolated from a smear-ripened cheese.</title>
        <authorList>
            <consortium name="US DOE Joint Genome Institute (JGI-PGF)"/>
            <person name="Walter F."/>
            <person name="Albersmeier A."/>
            <person name="Kalinowski J."/>
            <person name="Ruckert C."/>
        </authorList>
    </citation>
    <scope>NUCLEOTIDE SEQUENCE [LARGE SCALE GENOMIC DNA]</scope>
    <source>
        <strain evidence="22 23">KCTC 23968</strain>
    </source>
</reference>
<evidence type="ECO:0000256" key="5">
    <source>
        <dbReference type="ARBA" id="ARBA00012518"/>
    </source>
</evidence>
<keyword evidence="12 19" id="KW-0133">Cell shape</keyword>
<comment type="caution">
    <text evidence="22">The sequence shown here is derived from an EMBL/GenBank/DDBJ whole genome shotgun (WGS) entry which is preliminary data.</text>
</comment>
<dbReference type="InterPro" id="IPR011601">
    <property type="entry name" value="MurB_C"/>
</dbReference>
<evidence type="ECO:0000256" key="2">
    <source>
        <dbReference type="ARBA" id="ARBA00003921"/>
    </source>
</evidence>
<dbReference type="InterPro" id="IPR016167">
    <property type="entry name" value="FAD-bd_PCMH_sub1"/>
</dbReference>
<keyword evidence="11 19" id="KW-0521">NADP</keyword>
<proteinExistence type="inferred from homology"/>
<evidence type="ECO:0000256" key="7">
    <source>
        <dbReference type="ARBA" id="ARBA00022490"/>
    </source>
</evidence>
<evidence type="ECO:0000256" key="18">
    <source>
        <dbReference type="ARBA" id="ARBA00048914"/>
    </source>
</evidence>
<dbReference type="InterPro" id="IPR016166">
    <property type="entry name" value="FAD-bd_PCMH"/>
</dbReference>
<feature type="domain" description="FAD-binding PCMH-type" evidence="21">
    <location>
        <begin position="28"/>
        <end position="191"/>
    </location>
</feature>
<keyword evidence="13 19" id="KW-0573">Peptidoglycan synthesis</keyword>
<dbReference type="PROSITE" id="PS51387">
    <property type="entry name" value="FAD_PCMH"/>
    <property type="match status" value="1"/>
</dbReference>
<dbReference type="EMBL" id="BMYV01000001">
    <property type="protein sequence ID" value="GGX60912.1"/>
    <property type="molecule type" value="Genomic_DNA"/>
</dbReference>
<evidence type="ECO:0000256" key="17">
    <source>
        <dbReference type="ARBA" id="ARBA00031026"/>
    </source>
</evidence>
<evidence type="ECO:0000256" key="19">
    <source>
        <dbReference type="HAMAP-Rule" id="MF_00037"/>
    </source>
</evidence>
<feature type="compositionally biased region" description="Basic and acidic residues" evidence="20">
    <location>
        <begin position="206"/>
        <end position="217"/>
    </location>
</feature>
<evidence type="ECO:0000256" key="14">
    <source>
        <dbReference type="ARBA" id="ARBA00023002"/>
    </source>
</evidence>
<dbReference type="GO" id="GO:0071555">
    <property type="term" value="P:cell wall organization"/>
    <property type="evidence" value="ECO:0007669"/>
    <property type="project" value="UniProtKB-KW"/>
</dbReference>
<dbReference type="GO" id="GO:0008360">
    <property type="term" value="P:regulation of cell shape"/>
    <property type="evidence" value="ECO:0007669"/>
    <property type="project" value="UniProtKB-KW"/>
</dbReference>
<keyword evidence="16 19" id="KW-0961">Cell wall biogenesis/degradation</keyword>
<dbReference type="EC" id="1.3.1.98" evidence="5 19"/>
<evidence type="ECO:0000256" key="11">
    <source>
        <dbReference type="ARBA" id="ARBA00022857"/>
    </source>
</evidence>
<dbReference type="Gene3D" id="3.30.465.10">
    <property type="match status" value="1"/>
</dbReference>
<comment type="similarity">
    <text evidence="19">Belongs to the MurB family.</text>
</comment>
<evidence type="ECO:0000259" key="21">
    <source>
        <dbReference type="PROSITE" id="PS51387"/>
    </source>
</evidence>
<dbReference type="Pfam" id="PF02873">
    <property type="entry name" value="MurB_C"/>
    <property type="match status" value="1"/>
</dbReference>
<keyword evidence="15 19" id="KW-0131">Cell cycle</keyword>
<dbReference type="HAMAP" id="MF_00037">
    <property type="entry name" value="MurB"/>
    <property type="match status" value="1"/>
</dbReference>
<dbReference type="SUPFAM" id="SSF56176">
    <property type="entry name" value="FAD-binding/transporter-associated domain-like"/>
    <property type="match status" value="1"/>
</dbReference>
<sequence>MSFLDQLPEVRGSLRANVSLAPFTWLRVGGVAEALFMPKDEADLAHFLSSTPDDIPIQVLGVASNTLVRDGGVKGVVIRLGPAFGQVETDGLLVTAGAAALDKNVAKAAAKAGISGLEFYAGVPGTIGGALRMNAGCYGGETKDILKSVVALDRSGRRQVMDLAEMDYSYRHCGASKDLIFTQAVFEGTADTPATIQARMDEITAKREASQPIREKTGGSTFKNPDPKESGGRGAWQVIDAAGCRGLRVGGAQMSEQHCNFMINADGATAKDLETLGETVRAKVLQTQGVDLHWEVRRIGEQA</sequence>
<gene>
    <name evidence="19 22" type="primary">murB</name>
    <name evidence="22" type="ORF">GCM10011309_08430</name>
</gene>
<feature type="active site" evidence="19">
    <location>
        <position position="295"/>
    </location>
</feature>
<evidence type="ECO:0000256" key="9">
    <source>
        <dbReference type="ARBA" id="ARBA00022630"/>
    </source>
</evidence>
<evidence type="ECO:0000313" key="22">
    <source>
        <dbReference type="EMBL" id="GGX60912.1"/>
    </source>
</evidence>
<accession>A0A918KEY5</accession>
<dbReference type="SUPFAM" id="SSF56194">
    <property type="entry name" value="Uridine diphospho-N-Acetylenolpyruvylglucosamine reductase, MurB, C-terminal domain"/>
    <property type="match status" value="1"/>
</dbReference>
<dbReference type="InterPro" id="IPR006094">
    <property type="entry name" value="Oxid_FAD_bind_N"/>
</dbReference>
<evidence type="ECO:0000256" key="16">
    <source>
        <dbReference type="ARBA" id="ARBA00023316"/>
    </source>
</evidence>